<accession>A0ACB9D1N4</accession>
<proteinExistence type="predicted"/>
<gene>
    <name evidence="1" type="ORF">L2E82_30796</name>
</gene>
<comment type="caution">
    <text evidence="1">The sequence shown here is derived from an EMBL/GenBank/DDBJ whole genome shotgun (WGS) entry which is preliminary data.</text>
</comment>
<dbReference type="Proteomes" id="UP001055811">
    <property type="component" value="Linkage Group LG05"/>
</dbReference>
<evidence type="ECO:0000313" key="1">
    <source>
        <dbReference type="EMBL" id="KAI3740368.1"/>
    </source>
</evidence>
<protein>
    <submittedName>
        <fullName evidence="1">Uncharacterized protein</fullName>
    </submittedName>
</protein>
<dbReference type="EMBL" id="CM042013">
    <property type="protein sequence ID" value="KAI3740368.1"/>
    <property type="molecule type" value="Genomic_DNA"/>
</dbReference>
<evidence type="ECO:0000313" key="2">
    <source>
        <dbReference type="Proteomes" id="UP001055811"/>
    </source>
</evidence>
<name>A0ACB9D1N4_CICIN</name>
<keyword evidence="2" id="KW-1185">Reference proteome</keyword>
<reference evidence="1 2" key="2">
    <citation type="journal article" date="2022" name="Mol. Ecol. Resour.">
        <title>The genomes of chicory, endive, great burdock and yacon provide insights into Asteraceae paleo-polyploidization history and plant inulin production.</title>
        <authorList>
            <person name="Fan W."/>
            <person name="Wang S."/>
            <person name="Wang H."/>
            <person name="Wang A."/>
            <person name="Jiang F."/>
            <person name="Liu H."/>
            <person name="Zhao H."/>
            <person name="Xu D."/>
            <person name="Zhang Y."/>
        </authorList>
    </citation>
    <scope>NUCLEOTIDE SEQUENCE [LARGE SCALE GENOMIC DNA]</scope>
    <source>
        <strain evidence="2">cv. Punajuju</strain>
        <tissue evidence="1">Leaves</tissue>
    </source>
</reference>
<reference evidence="2" key="1">
    <citation type="journal article" date="2022" name="Mol. Ecol. Resour.">
        <title>The genomes of chicory, endive, great burdock and yacon provide insights into Asteraceae palaeo-polyploidization history and plant inulin production.</title>
        <authorList>
            <person name="Fan W."/>
            <person name="Wang S."/>
            <person name="Wang H."/>
            <person name="Wang A."/>
            <person name="Jiang F."/>
            <person name="Liu H."/>
            <person name="Zhao H."/>
            <person name="Xu D."/>
            <person name="Zhang Y."/>
        </authorList>
    </citation>
    <scope>NUCLEOTIDE SEQUENCE [LARGE SCALE GENOMIC DNA]</scope>
    <source>
        <strain evidence="2">cv. Punajuju</strain>
    </source>
</reference>
<organism evidence="1 2">
    <name type="scientific">Cichorium intybus</name>
    <name type="common">Chicory</name>
    <dbReference type="NCBI Taxonomy" id="13427"/>
    <lineage>
        <taxon>Eukaryota</taxon>
        <taxon>Viridiplantae</taxon>
        <taxon>Streptophyta</taxon>
        <taxon>Embryophyta</taxon>
        <taxon>Tracheophyta</taxon>
        <taxon>Spermatophyta</taxon>
        <taxon>Magnoliopsida</taxon>
        <taxon>eudicotyledons</taxon>
        <taxon>Gunneridae</taxon>
        <taxon>Pentapetalae</taxon>
        <taxon>asterids</taxon>
        <taxon>campanulids</taxon>
        <taxon>Asterales</taxon>
        <taxon>Asteraceae</taxon>
        <taxon>Cichorioideae</taxon>
        <taxon>Cichorieae</taxon>
        <taxon>Cichoriinae</taxon>
        <taxon>Cichorium</taxon>
    </lineage>
</organism>
<sequence>MATSGITESAAGEESSGAKYKGLLGTVATIAKEEGLLALWKGSGILLILQLCTIPLDTAKVRLQLQKRSASGEESSGAKYDSEACKLFDDDVKPFSFPLFLFSEKASYFKRLIILLPILKISKRQYHCDGCGICRFEKAPNSYTASMIQTTRRSKWKRQKEEWFYRGRDEQNLEISVILPIVLNVY</sequence>